<protein>
    <submittedName>
        <fullName evidence="1">Uncharacterized protein</fullName>
    </submittedName>
</protein>
<sequence>MRGCSERWKLLYDDGHHVSFGHRHSSSRPCEVDLVAEISNIKDELDLAENPIKYGDELIFSVSFDTISKKYDIDKQKDSIVSGDNSFTYLYAAVESDIEKAETASNEKGRASMVVINSEIH</sequence>
<dbReference type="EMBL" id="JBJUIK010000011">
    <property type="protein sequence ID" value="KAL3512129.1"/>
    <property type="molecule type" value="Genomic_DNA"/>
</dbReference>
<keyword evidence="2" id="KW-1185">Reference proteome</keyword>
<evidence type="ECO:0000313" key="1">
    <source>
        <dbReference type="EMBL" id="KAL3512129.1"/>
    </source>
</evidence>
<evidence type="ECO:0000313" key="2">
    <source>
        <dbReference type="Proteomes" id="UP001630127"/>
    </source>
</evidence>
<accession>A0ABD2YXY2</accession>
<dbReference type="AlphaFoldDB" id="A0ABD2YXY2"/>
<comment type="caution">
    <text evidence="1">The sequence shown here is derived from an EMBL/GenBank/DDBJ whole genome shotgun (WGS) entry which is preliminary data.</text>
</comment>
<reference evidence="1 2" key="1">
    <citation type="submission" date="2024-11" db="EMBL/GenBank/DDBJ databases">
        <title>A near-complete genome assembly of Cinchona calisaya.</title>
        <authorList>
            <person name="Lian D.C."/>
            <person name="Zhao X.W."/>
            <person name="Wei L."/>
        </authorList>
    </citation>
    <scope>NUCLEOTIDE SEQUENCE [LARGE SCALE GENOMIC DNA]</scope>
    <source>
        <tissue evidence="1">Nenye</tissue>
    </source>
</reference>
<dbReference type="Proteomes" id="UP001630127">
    <property type="component" value="Unassembled WGS sequence"/>
</dbReference>
<proteinExistence type="predicted"/>
<gene>
    <name evidence="1" type="ORF">ACH5RR_024846</name>
</gene>
<name>A0ABD2YXY2_9GENT</name>
<organism evidence="1 2">
    <name type="scientific">Cinchona calisaya</name>
    <dbReference type="NCBI Taxonomy" id="153742"/>
    <lineage>
        <taxon>Eukaryota</taxon>
        <taxon>Viridiplantae</taxon>
        <taxon>Streptophyta</taxon>
        <taxon>Embryophyta</taxon>
        <taxon>Tracheophyta</taxon>
        <taxon>Spermatophyta</taxon>
        <taxon>Magnoliopsida</taxon>
        <taxon>eudicotyledons</taxon>
        <taxon>Gunneridae</taxon>
        <taxon>Pentapetalae</taxon>
        <taxon>asterids</taxon>
        <taxon>lamiids</taxon>
        <taxon>Gentianales</taxon>
        <taxon>Rubiaceae</taxon>
        <taxon>Cinchonoideae</taxon>
        <taxon>Cinchoneae</taxon>
        <taxon>Cinchona</taxon>
    </lineage>
</organism>